<evidence type="ECO:0000313" key="8">
    <source>
        <dbReference type="EMBL" id="MEF3111932.1"/>
    </source>
</evidence>
<dbReference type="Proteomes" id="UP001348265">
    <property type="component" value="Unassembled WGS sequence"/>
</dbReference>
<evidence type="ECO:0000259" key="7">
    <source>
        <dbReference type="Pfam" id="PF04138"/>
    </source>
</evidence>
<evidence type="ECO:0000256" key="6">
    <source>
        <dbReference type="SAM" id="Phobius"/>
    </source>
</evidence>
<evidence type="ECO:0000256" key="4">
    <source>
        <dbReference type="ARBA" id="ARBA00022989"/>
    </source>
</evidence>
<comment type="subcellular location">
    <subcellularLocation>
        <location evidence="1">Membrane</location>
        <topology evidence="1">Multi-pass membrane protein</topology>
    </subcellularLocation>
</comment>
<gene>
    <name evidence="8" type="ORF">RB636_01745</name>
</gene>
<reference evidence="8 9" key="1">
    <citation type="submission" date="2023-08" db="EMBL/GenBank/DDBJ databases">
        <authorList>
            <person name="Sharma P."/>
            <person name="Verma V."/>
            <person name="Mohan M.K."/>
            <person name="Dubey A.K."/>
        </authorList>
    </citation>
    <scope>NUCLEOTIDE SEQUENCE [LARGE SCALE GENOMIC DNA]</scope>
    <source>
        <strain evidence="8 9">ADP4</strain>
    </source>
</reference>
<accession>A0ABU7WKH3</accession>
<dbReference type="PANTHER" id="PTHR38459:SF1">
    <property type="entry name" value="PROPHAGE BACTOPRENOL-LINKED GLUCOSE TRANSLOCASE HOMOLOG"/>
    <property type="match status" value="1"/>
</dbReference>
<feature type="transmembrane region" description="Helical" evidence="6">
    <location>
        <begin position="46"/>
        <end position="67"/>
    </location>
</feature>
<keyword evidence="9" id="KW-1185">Reference proteome</keyword>
<feature type="transmembrane region" description="Helical" evidence="6">
    <location>
        <begin position="87"/>
        <end position="109"/>
    </location>
</feature>
<evidence type="ECO:0000256" key="2">
    <source>
        <dbReference type="ARBA" id="ARBA00009399"/>
    </source>
</evidence>
<keyword evidence="3 6" id="KW-0812">Transmembrane</keyword>
<keyword evidence="4 6" id="KW-1133">Transmembrane helix</keyword>
<proteinExistence type="inferred from homology"/>
<dbReference type="InterPro" id="IPR051401">
    <property type="entry name" value="GtrA_CellWall_Glycosyl"/>
</dbReference>
<sequence>MSTTGSAHDRTRGRLRRLIGELAKFGTVGGLGVLVNLGAFNICRAVTGLAVVRCSIIATVVAIAFNYAGLRYFTYRDRERGSRTRELLLFAAFSAVGLVIENGVLYVATYAFDLNGPIQNNFWKFLGIGTATLFRFWTYRSVVFKLPAPAETPVIPVQRTAAPAPAPRTEQAEQVR</sequence>
<organism evidence="8 9">
    <name type="scientific">Streptomyces chrestomyceticus</name>
    <dbReference type="NCBI Taxonomy" id="68185"/>
    <lineage>
        <taxon>Bacteria</taxon>
        <taxon>Bacillati</taxon>
        <taxon>Actinomycetota</taxon>
        <taxon>Actinomycetes</taxon>
        <taxon>Kitasatosporales</taxon>
        <taxon>Streptomycetaceae</taxon>
        <taxon>Streptomyces</taxon>
    </lineage>
</organism>
<feature type="transmembrane region" description="Helical" evidence="6">
    <location>
        <begin position="121"/>
        <end position="138"/>
    </location>
</feature>
<feature type="domain" description="GtrA/DPMS transmembrane" evidence="7">
    <location>
        <begin position="24"/>
        <end position="144"/>
    </location>
</feature>
<dbReference type="InterPro" id="IPR007267">
    <property type="entry name" value="GtrA_DPMS_TM"/>
</dbReference>
<evidence type="ECO:0000313" key="9">
    <source>
        <dbReference type="Proteomes" id="UP001348265"/>
    </source>
</evidence>
<evidence type="ECO:0000256" key="1">
    <source>
        <dbReference type="ARBA" id="ARBA00004141"/>
    </source>
</evidence>
<keyword evidence="5 6" id="KW-0472">Membrane</keyword>
<dbReference type="RefSeq" id="WP_331785057.1">
    <property type="nucleotide sequence ID" value="NZ_JAVFKM010000001.1"/>
</dbReference>
<evidence type="ECO:0000256" key="3">
    <source>
        <dbReference type="ARBA" id="ARBA00022692"/>
    </source>
</evidence>
<evidence type="ECO:0000256" key="5">
    <source>
        <dbReference type="ARBA" id="ARBA00023136"/>
    </source>
</evidence>
<feature type="transmembrane region" description="Helical" evidence="6">
    <location>
        <begin position="21"/>
        <end position="40"/>
    </location>
</feature>
<dbReference type="PANTHER" id="PTHR38459">
    <property type="entry name" value="PROPHAGE BACTOPRENOL-LINKED GLUCOSE TRANSLOCASE HOMOLOG"/>
    <property type="match status" value="1"/>
</dbReference>
<dbReference type="EMBL" id="JAVFKM010000001">
    <property type="protein sequence ID" value="MEF3111932.1"/>
    <property type="molecule type" value="Genomic_DNA"/>
</dbReference>
<protein>
    <submittedName>
        <fullName evidence="8">GtrA family protein</fullName>
    </submittedName>
</protein>
<name>A0ABU7WKH3_9ACTN</name>
<dbReference type="Pfam" id="PF04138">
    <property type="entry name" value="GtrA_DPMS_TM"/>
    <property type="match status" value="1"/>
</dbReference>
<comment type="caution">
    <text evidence="8">The sequence shown here is derived from an EMBL/GenBank/DDBJ whole genome shotgun (WGS) entry which is preliminary data.</text>
</comment>
<comment type="similarity">
    <text evidence="2">Belongs to the GtrA family.</text>
</comment>